<dbReference type="InterPro" id="IPR000873">
    <property type="entry name" value="AMP-dep_synth/lig_dom"/>
</dbReference>
<gene>
    <name evidence="3" type="ORF">GCM10022202_21540</name>
</gene>
<proteinExistence type="predicted"/>
<dbReference type="InterPro" id="IPR045851">
    <property type="entry name" value="AMP-bd_C_sf"/>
</dbReference>
<dbReference type="InterPro" id="IPR025110">
    <property type="entry name" value="AMP-bd_C"/>
</dbReference>
<sequence length="533" mass="56265">MSAPHYSDLWQGIARAVPDRPAVITADGTTSWSRLHAEASALARHLRDDLGLGLGDAAATILYNRPEYLAFTWACLSIGVAPVAVNYRYRAGEVRALLVDSDCRVLVAPTSLGGVASEAADGLGTALVSVDDGGDEIPGAIAYRDLVARGGRMPATAPRGAELRLYTGGTTGAPKAVVWEVDTLLVARRQSTWGMIGVEPPETLSEAVSIAVSDDRRRVVTLPLSPLLHGTAQSTTTGTLAIGGTIVLHARPRMDMDEAYRLIREHGATRLIVAGDVLALPLAEAAERGDGLPGVDSIVSSGMRFSDDVKRRLHALGDLTIVDMFASSEGGPYAFGTTRSAADLPARLVLTPDAVLLDEDLREITIEPGALGLVGYRGILPRGYYGDPAKTAETFLAIRGHRYVVPGDWARARGDGTIELLGRLSAVVNTGGEKVFPAEVEAALLAHPDVDDAVVFGLPDPRFGEIVSAAVAPTPGAEIDVSRLLSFVDDRLAGYKKPRLVMVRASLERSGAGKVDLPRLKAEAAREREAATA</sequence>
<reference evidence="4" key="1">
    <citation type="journal article" date="2019" name="Int. J. Syst. Evol. Microbiol.">
        <title>The Global Catalogue of Microorganisms (GCM) 10K type strain sequencing project: providing services to taxonomists for standard genome sequencing and annotation.</title>
        <authorList>
            <consortium name="The Broad Institute Genomics Platform"/>
            <consortium name="The Broad Institute Genome Sequencing Center for Infectious Disease"/>
            <person name="Wu L."/>
            <person name="Ma J."/>
        </authorList>
    </citation>
    <scope>NUCLEOTIDE SEQUENCE [LARGE SCALE GENOMIC DNA]</scope>
    <source>
        <strain evidence="4">JCM 16546</strain>
    </source>
</reference>
<organism evidence="3 4">
    <name type="scientific">Microbacterium marinilacus</name>
    <dbReference type="NCBI Taxonomy" id="415209"/>
    <lineage>
        <taxon>Bacteria</taxon>
        <taxon>Bacillati</taxon>
        <taxon>Actinomycetota</taxon>
        <taxon>Actinomycetes</taxon>
        <taxon>Micrococcales</taxon>
        <taxon>Microbacteriaceae</taxon>
        <taxon>Microbacterium</taxon>
    </lineage>
</organism>
<dbReference type="Gene3D" id="3.30.300.30">
    <property type="match status" value="1"/>
</dbReference>
<protein>
    <submittedName>
        <fullName evidence="3">Acyl-CoA synthetase</fullName>
    </submittedName>
</protein>
<dbReference type="Proteomes" id="UP001410795">
    <property type="component" value="Unassembled WGS sequence"/>
</dbReference>
<evidence type="ECO:0000259" key="1">
    <source>
        <dbReference type="Pfam" id="PF00501"/>
    </source>
</evidence>
<dbReference type="InterPro" id="IPR050237">
    <property type="entry name" value="ATP-dep_AMP-bd_enzyme"/>
</dbReference>
<name>A0ABP7BGS3_9MICO</name>
<dbReference type="Pfam" id="PF13193">
    <property type="entry name" value="AMP-binding_C"/>
    <property type="match status" value="1"/>
</dbReference>
<feature type="domain" description="AMP-dependent synthetase/ligase" evidence="1">
    <location>
        <begin position="14"/>
        <end position="364"/>
    </location>
</feature>
<accession>A0ABP7BGS3</accession>
<dbReference type="Gene3D" id="3.40.50.12780">
    <property type="entry name" value="N-terminal domain of ligase-like"/>
    <property type="match status" value="1"/>
</dbReference>
<dbReference type="EMBL" id="BAAAYV010000010">
    <property type="protein sequence ID" value="GAA3660337.1"/>
    <property type="molecule type" value="Genomic_DNA"/>
</dbReference>
<dbReference type="SUPFAM" id="SSF56801">
    <property type="entry name" value="Acetyl-CoA synthetase-like"/>
    <property type="match status" value="1"/>
</dbReference>
<dbReference type="RefSeq" id="WP_221860601.1">
    <property type="nucleotide sequence ID" value="NZ_BAAAYV010000010.1"/>
</dbReference>
<dbReference type="PANTHER" id="PTHR43767:SF1">
    <property type="entry name" value="NONRIBOSOMAL PEPTIDE SYNTHASE PES1 (EUROFUNG)-RELATED"/>
    <property type="match status" value="1"/>
</dbReference>
<evidence type="ECO:0000313" key="3">
    <source>
        <dbReference type="EMBL" id="GAA3660337.1"/>
    </source>
</evidence>
<comment type="caution">
    <text evidence="3">The sequence shown here is derived from an EMBL/GenBank/DDBJ whole genome shotgun (WGS) entry which is preliminary data.</text>
</comment>
<dbReference type="InterPro" id="IPR042099">
    <property type="entry name" value="ANL_N_sf"/>
</dbReference>
<dbReference type="Pfam" id="PF00501">
    <property type="entry name" value="AMP-binding"/>
    <property type="match status" value="1"/>
</dbReference>
<feature type="domain" description="AMP-binding enzyme C-terminal" evidence="2">
    <location>
        <begin position="439"/>
        <end position="514"/>
    </location>
</feature>
<keyword evidence="4" id="KW-1185">Reference proteome</keyword>
<evidence type="ECO:0000259" key="2">
    <source>
        <dbReference type="Pfam" id="PF13193"/>
    </source>
</evidence>
<evidence type="ECO:0000313" key="4">
    <source>
        <dbReference type="Proteomes" id="UP001410795"/>
    </source>
</evidence>
<dbReference type="PANTHER" id="PTHR43767">
    <property type="entry name" value="LONG-CHAIN-FATTY-ACID--COA LIGASE"/>
    <property type="match status" value="1"/>
</dbReference>